<dbReference type="OrthoDB" id="199913at2759"/>
<dbReference type="Pfam" id="PF00151">
    <property type="entry name" value="Lipase"/>
    <property type="match status" value="1"/>
</dbReference>
<reference evidence="7 8" key="1">
    <citation type="journal article" date="2016" name="Genome Biol. Evol.">
        <title>Gene Family Evolution Reflects Adaptation to Soil Environmental Stressors in the Genome of the Collembolan Orchesella cincta.</title>
        <authorList>
            <person name="Faddeeva-Vakhrusheva A."/>
            <person name="Derks M.F."/>
            <person name="Anvar S.Y."/>
            <person name="Agamennone V."/>
            <person name="Suring W."/>
            <person name="Smit S."/>
            <person name="van Straalen N.M."/>
            <person name="Roelofs D."/>
        </authorList>
    </citation>
    <scope>NUCLEOTIDE SEQUENCE [LARGE SCALE GENOMIC DNA]</scope>
    <source>
        <tissue evidence="7">Mixed pool</tissue>
    </source>
</reference>
<feature type="domain" description="Lipase" evidence="6">
    <location>
        <begin position="28"/>
        <end position="267"/>
    </location>
</feature>
<dbReference type="STRING" id="48709.A0A1D2MDW1"/>
<accession>A0A1D2MDW1</accession>
<dbReference type="PANTHER" id="PTHR11610">
    <property type="entry name" value="LIPASE"/>
    <property type="match status" value="1"/>
</dbReference>
<evidence type="ECO:0000256" key="4">
    <source>
        <dbReference type="RuleBase" id="RU004262"/>
    </source>
</evidence>
<evidence type="ECO:0000313" key="8">
    <source>
        <dbReference type="Proteomes" id="UP000094527"/>
    </source>
</evidence>
<keyword evidence="5" id="KW-0732">Signal</keyword>
<gene>
    <name evidence="7" type="ORF">Ocin01_15474</name>
</gene>
<dbReference type="Gene3D" id="3.40.50.1820">
    <property type="entry name" value="alpha/beta hydrolase"/>
    <property type="match status" value="1"/>
</dbReference>
<proteinExistence type="inferred from homology"/>
<dbReference type="GO" id="GO:0017171">
    <property type="term" value="F:serine hydrolase activity"/>
    <property type="evidence" value="ECO:0007669"/>
    <property type="project" value="TreeGrafter"/>
</dbReference>
<protein>
    <submittedName>
        <fullName evidence="7">Phospholipase A1 2</fullName>
    </submittedName>
</protein>
<dbReference type="InterPro" id="IPR029058">
    <property type="entry name" value="AB_hydrolase_fold"/>
</dbReference>
<feature type="signal peptide" evidence="5">
    <location>
        <begin position="1"/>
        <end position="21"/>
    </location>
</feature>
<organism evidence="7 8">
    <name type="scientific">Orchesella cincta</name>
    <name type="common">Springtail</name>
    <name type="synonym">Podura cincta</name>
    <dbReference type="NCBI Taxonomy" id="48709"/>
    <lineage>
        <taxon>Eukaryota</taxon>
        <taxon>Metazoa</taxon>
        <taxon>Ecdysozoa</taxon>
        <taxon>Arthropoda</taxon>
        <taxon>Hexapoda</taxon>
        <taxon>Collembola</taxon>
        <taxon>Entomobryomorpha</taxon>
        <taxon>Entomobryoidea</taxon>
        <taxon>Orchesellidae</taxon>
        <taxon>Orchesellinae</taxon>
        <taxon>Orchesella</taxon>
    </lineage>
</organism>
<name>A0A1D2MDW1_ORCCI</name>
<evidence type="ECO:0000313" key="7">
    <source>
        <dbReference type="EMBL" id="ODM91206.1"/>
    </source>
</evidence>
<dbReference type="EMBL" id="LJIJ01001627">
    <property type="protein sequence ID" value="ODM91206.1"/>
    <property type="molecule type" value="Genomic_DNA"/>
</dbReference>
<keyword evidence="8" id="KW-1185">Reference proteome</keyword>
<dbReference type="OMA" id="EYLHDSH"/>
<evidence type="ECO:0000256" key="2">
    <source>
        <dbReference type="ARBA" id="ARBA00010701"/>
    </source>
</evidence>
<dbReference type="GO" id="GO:0016298">
    <property type="term" value="F:lipase activity"/>
    <property type="evidence" value="ECO:0007669"/>
    <property type="project" value="InterPro"/>
</dbReference>
<dbReference type="GO" id="GO:0016042">
    <property type="term" value="P:lipid catabolic process"/>
    <property type="evidence" value="ECO:0007669"/>
    <property type="project" value="TreeGrafter"/>
</dbReference>
<dbReference type="InterPro" id="IPR013818">
    <property type="entry name" value="Lipase"/>
</dbReference>
<sequence>MKPSLSLVSLSLALVFGIGHADISTNVADLRFVYYPTASNGVEIVYNNTSSLQASNLKAGTQTIIVIDGFLSNLTTPMSQSVKNAYVSNRGDQVNVIVLDYGRLSGSGQDLSNPLNTASSYLIVMNNVQPIGERVADFINFLRVNKQIQFSDVTVIGHSLGAHVAGNVGKSAKTNYNQELPRIAGLDPAGPLYSLQLIPSLRLDRNDAAFVDVYHTNRGELGIIDDIGQANFYVNYGSSQPGCTVQDITGTKGYCSHSYSWKFFDSAFTTSYIAGACDLLDCICGNCTINCDNGILAGPSTPTSASGLYFVSAGPLP</sequence>
<dbReference type="PANTHER" id="PTHR11610:SF173">
    <property type="entry name" value="LIPASE DOMAIN-CONTAINING PROTEIN-RELATED"/>
    <property type="match status" value="1"/>
</dbReference>
<feature type="chain" id="PRO_5008903872" evidence="5">
    <location>
        <begin position="22"/>
        <end position="317"/>
    </location>
</feature>
<comment type="subcellular location">
    <subcellularLocation>
        <location evidence="1">Secreted</location>
    </subcellularLocation>
</comment>
<comment type="similarity">
    <text evidence="2 4">Belongs to the AB hydrolase superfamily. Lipase family.</text>
</comment>
<dbReference type="GO" id="GO:0005615">
    <property type="term" value="C:extracellular space"/>
    <property type="evidence" value="ECO:0007669"/>
    <property type="project" value="TreeGrafter"/>
</dbReference>
<evidence type="ECO:0000256" key="3">
    <source>
        <dbReference type="ARBA" id="ARBA00022525"/>
    </source>
</evidence>
<evidence type="ECO:0000256" key="1">
    <source>
        <dbReference type="ARBA" id="ARBA00004613"/>
    </source>
</evidence>
<dbReference type="Proteomes" id="UP000094527">
    <property type="component" value="Unassembled WGS sequence"/>
</dbReference>
<evidence type="ECO:0000256" key="5">
    <source>
        <dbReference type="SAM" id="SignalP"/>
    </source>
</evidence>
<comment type="caution">
    <text evidence="7">The sequence shown here is derived from an EMBL/GenBank/DDBJ whole genome shotgun (WGS) entry which is preliminary data.</text>
</comment>
<dbReference type="AlphaFoldDB" id="A0A1D2MDW1"/>
<dbReference type="SUPFAM" id="SSF53474">
    <property type="entry name" value="alpha/beta-Hydrolases"/>
    <property type="match status" value="1"/>
</dbReference>
<keyword evidence="3" id="KW-0964">Secreted</keyword>
<dbReference type="InterPro" id="IPR000734">
    <property type="entry name" value="TAG_lipase"/>
</dbReference>
<evidence type="ECO:0000259" key="6">
    <source>
        <dbReference type="Pfam" id="PF00151"/>
    </source>
</evidence>